<comment type="caution">
    <text evidence="3">The sequence shown here is derived from an EMBL/GenBank/DDBJ whole genome shotgun (WGS) entry which is preliminary data.</text>
</comment>
<evidence type="ECO:0000259" key="2">
    <source>
        <dbReference type="PROSITE" id="PS51186"/>
    </source>
</evidence>
<protein>
    <submittedName>
        <fullName evidence="3">GCN5-related N-acetyltransferase</fullName>
    </submittedName>
</protein>
<proteinExistence type="predicted"/>
<dbReference type="AlphaFoldDB" id="M2YGZ7"/>
<dbReference type="InterPro" id="IPR000182">
    <property type="entry name" value="GNAT_dom"/>
</dbReference>
<feature type="domain" description="N-acetyltransferase" evidence="2">
    <location>
        <begin position="56"/>
        <end position="241"/>
    </location>
</feature>
<keyword evidence="4" id="KW-1185">Reference proteome</keyword>
<gene>
    <name evidence="3" type="ORF">C884_01149</name>
</gene>
<dbReference type="CDD" id="cd04301">
    <property type="entry name" value="NAT_SF"/>
    <property type="match status" value="1"/>
</dbReference>
<feature type="region of interest" description="Disordered" evidence="1">
    <location>
        <begin position="167"/>
        <end position="194"/>
    </location>
</feature>
<dbReference type="PROSITE" id="PS51186">
    <property type="entry name" value="GNAT"/>
    <property type="match status" value="1"/>
</dbReference>
<dbReference type="Proteomes" id="UP000009877">
    <property type="component" value="Unassembled WGS sequence"/>
</dbReference>
<evidence type="ECO:0000313" key="3">
    <source>
        <dbReference type="EMBL" id="EME37775.1"/>
    </source>
</evidence>
<reference evidence="3 4" key="1">
    <citation type="journal article" date="2014" name="Genome Announc.">
        <title>Draft Genome Sequence of Kocuria palustris PEL.</title>
        <authorList>
            <person name="Sharma G."/>
            <person name="Khatri I."/>
            <person name="Subramanian S."/>
        </authorList>
    </citation>
    <scope>NUCLEOTIDE SEQUENCE [LARGE SCALE GENOMIC DNA]</scope>
    <source>
        <strain evidence="3 4">PEL</strain>
    </source>
</reference>
<organism evidence="3 4">
    <name type="scientific">Kocuria palustris PEL</name>
    <dbReference type="NCBI Taxonomy" id="1236550"/>
    <lineage>
        <taxon>Bacteria</taxon>
        <taxon>Bacillati</taxon>
        <taxon>Actinomycetota</taxon>
        <taxon>Actinomycetes</taxon>
        <taxon>Micrococcales</taxon>
        <taxon>Micrococcaceae</taxon>
        <taxon>Kocuria</taxon>
    </lineage>
</organism>
<dbReference type="GO" id="GO:0016747">
    <property type="term" value="F:acyltransferase activity, transferring groups other than amino-acyl groups"/>
    <property type="evidence" value="ECO:0007669"/>
    <property type="project" value="InterPro"/>
</dbReference>
<dbReference type="Gene3D" id="3.40.630.30">
    <property type="match status" value="1"/>
</dbReference>
<name>M2YGZ7_9MICC</name>
<accession>M2YGZ7</accession>
<dbReference type="Pfam" id="PF00583">
    <property type="entry name" value="Acetyltransf_1"/>
    <property type="match status" value="2"/>
</dbReference>
<dbReference type="SUPFAM" id="SSF55729">
    <property type="entry name" value="Acyl-CoA N-acyltransferases (Nat)"/>
    <property type="match status" value="1"/>
</dbReference>
<dbReference type="EMBL" id="ANHZ02000002">
    <property type="protein sequence ID" value="EME37775.1"/>
    <property type="molecule type" value="Genomic_DNA"/>
</dbReference>
<evidence type="ECO:0000313" key="4">
    <source>
        <dbReference type="Proteomes" id="UP000009877"/>
    </source>
</evidence>
<dbReference type="InterPro" id="IPR016181">
    <property type="entry name" value="Acyl_CoA_acyltransferase"/>
</dbReference>
<sequence length="423" mass="46750">MILRGPVDSDWAPLPLTSEALRAAPAARAQPGALTVERPDVLPSEAVQIRQIRTPEVFDEAAERALGEVADLVRRSREAIWGTGQLSNEAEDIFHDLHDPWERVVLLGAFLEDRLVGRAEIRLPLVVHTRSAVVLVTVDPECEDRGVGLELLAAAEQLSGAEARRRVTLQSEHPGPGDLQGDGRIGSPTGTMAQVSPEDWITASDGSGRLPLSNRQTRFAQRAGYTLRTVSDVSRLSVPLDPEEMRRLGQDVLASEGAEDYRTHVWKDEAPEQWLESLARLHSRIPSDAFAAPEVWDPEPWDAERVRRTEALRSSGGDRSLMAVMEHIPSGELVGMTEVVVPRPHRGAGLQDETVVLREHRGRRLGLRLKLENLRQIARETPGVESIYVWTHSGNTRMNLVNRRLGSVVVGRSAVWERAIGEA</sequence>
<evidence type="ECO:0000256" key="1">
    <source>
        <dbReference type="SAM" id="MobiDB-lite"/>
    </source>
</evidence>
<dbReference type="STRING" id="71999.KPaMU14_10020"/>